<feature type="region of interest" description="Disordered" evidence="1">
    <location>
        <begin position="1"/>
        <end position="24"/>
    </location>
</feature>
<gene>
    <name evidence="2" type="ORF">BTR14_13190</name>
</gene>
<dbReference type="EMBL" id="MSPX01000010">
    <property type="protein sequence ID" value="OQP86032.1"/>
    <property type="molecule type" value="Genomic_DNA"/>
</dbReference>
<evidence type="ECO:0000256" key="1">
    <source>
        <dbReference type="SAM" id="MobiDB-lite"/>
    </source>
</evidence>
<dbReference type="Proteomes" id="UP000192652">
    <property type="component" value="Unassembled WGS sequence"/>
</dbReference>
<accession>A0ABX3PDA2</accession>
<evidence type="ECO:0000313" key="3">
    <source>
        <dbReference type="Proteomes" id="UP000192652"/>
    </source>
</evidence>
<keyword evidence="3" id="KW-1185">Reference proteome</keyword>
<proteinExistence type="predicted"/>
<protein>
    <submittedName>
        <fullName evidence="2">Uncharacterized protein</fullName>
    </submittedName>
</protein>
<sequence length="79" mass="8499">MNEAMNNTVNDGSPSHVPTANVGFSSDDHVQRAKSIVLTVWMALNGPDIVESDTRDVSETLYEAYEHLRLALAKLGGAA</sequence>
<comment type="caution">
    <text evidence="2">The sequence shown here is derived from an EMBL/GenBank/DDBJ whole genome shotgun (WGS) entry which is preliminary data.</text>
</comment>
<evidence type="ECO:0000313" key="2">
    <source>
        <dbReference type="EMBL" id="OQP86032.1"/>
    </source>
</evidence>
<reference evidence="2 3" key="1">
    <citation type="journal article" date="2017" name="Antonie Van Leeuwenhoek">
        <title>Rhizobium rhizosphaerae sp. nov., a novel species isolated from rice rhizosphere.</title>
        <authorList>
            <person name="Zhao J.J."/>
            <person name="Zhang J."/>
            <person name="Zhang R.J."/>
            <person name="Zhang C.W."/>
            <person name="Yin H.Q."/>
            <person name="Zhang X.X."/>
        </authorList>
    </citation>
    <scope>NUCLEOTIDE SEQUENCE [LARGE SCALE GENOMIC DNA]</scope>
    <source>
        <strain evidence="2 3">RD15</strain>
    </source>
</reference>
<organism evidence="2 3">
    <name type="scientific">Xaviernesmea rhizosphaerae</name>
    <dbReference type="NCBI Taxonomy" id="1672749"/>
    <lineage>
        <taxon>Bacteria</taxon>
        <taxon>Pseudomonadati</taxon>
        <taxon>Pseudomonadota</taxon>
        <taxon>Alphaproteobacteria</taxon>
        <taxon>Hyphomicrobiales</taxon>
        <taxon>Rhizobiaceae</taxon>
        <taxon>Rhizobium/Agrobacterium group</taxon>
        <taxon>Xaviernesmea</taxon>
    </lineage>
</organism>
<dbReference type="RefSeq" id="WP_081176506.1">
    <property type="nucleotide sequence ID" value="NZ_MSPX01000010.1"/>
</dbReference>
<name>A0ABX3PDA2_9HYPH</name>